<dbReference type="Pfam" id="PF04205">
    <property type="entry name" value="FMN_bind"/>
    <property type="match status" value="1"/>
</dbReference>
<name>A0A3B0W4S9_9ZZZZ</name>
<dbReference type="EMBL" id="UOFD01000010">
    <property type="protein sequence ID" value="VAW50291.1"/>
    <property type="molecule type" value="Genomic_DNA"/>
</dbReference>
<proteinExistence type="predicted"/>
<dbReference type="AlphaFoldDB" id="A0A3B0W4S9"/>
<accession>A0A3B0W4S9</accession>
<dbReference type="GO" id="GO:0016020">
    <property type="term" value="C:membrane"/>
    <property type="evidence" value="ECO:0007669"/>
    <property type="project" value="InterPro"/>
</dbReference>
<reference evidence="2" key="1">
    <citation type="submission" date="2018-06" db="EMBL/GenBank/DDBJ databases">
        <authorList>
            <person name="Zhirakovskaya E."/>
        </authorList>
    </citation>
    <scope>NUCLEOTIDE SEQUENCE</scope>
</reference>
<sequence length="192" mass="22029">MKKSFLISLTLLLSTFFITSVLAGGVYQQPDNFIKQVFNNKPPKPSVLWLKKDLKQQLSNILDHNYKGMRIRYWQQTNAASSKSAWILEETGKDKLITAGIVINKGKIEKVKILVFRESRGWEVRHDFFTDQFKQAQLEKDNTLDRHIDNISGATLSVRAIKKLAKIALLLDKTIQQKKPAQQGQHNLNNKP</sequence>
<dbReference type="SMART" id="SM00900">
    <property type="entry name" value="FMN_bind"/>
    <property type="match status" value="1"/>
</dbReference>
<dbReference type="GO" id="GO:0010181">
    <property type="term" value="F:FMN binding"/>
    <property type="evidence" value="ECO:0007669"/>
    <property type="project" value="InterPro"/>
</dbReference>
<evidence type="ECO:0000259" key="1">
    <source>
        <dbReference type="SMART" id="SM00900"/>
    </source>
</evidence>
<protein>
    <recommendedName>
        <fullName evidence="1">FMN-binding domain-containing protein</fullName>
    </recommendedName>
</protein>
<dbReference type="InterPro" id="IPR007329">
    <property type="entry name" value="FMN-bd"/>
</dbReference>
<feature type="domain" description="FMN-binding" evidence="1">
    <location>
        <begin position="92"/>
        <end position="172"/>
    </location>
</feature>
<evidence type="ECO:0000313" key="2">
    <source>
        <dbReference type="EMBL" id="VAW50291.1"/>
    </source>
</evidence>
<gene>
    <name evidence="2" type="ORF">MNBD_GAMMA06-650</name>
</gene>
<organism evidence="2">
    <name type="scientific">hydrothermal vent metagenome</name>
    <dbReference type="NCBI Taxonomy" id="652676"/>
    <lineage>
        <taxon>unclassified sequences</taxon>
        <taxon>metagenomes</taxon>
        <taxon>ecological metagenomes</taxon>
    </lineage>
</organism>